<dbReference type="PATRIC" id="fig|1398.26.peg.2894"/>
<evidence type="ECO:0000313" key="2">
    <source>
        <dbReference type="Proteomes" id="UP000075288"/>
    </source>
</evidence>
<proteinExistence type="predicted"/>
<protein>
    <submittedName>
        <fullName evidence="1">Uncharacterized protein</fullName>
    </submittedName>
</protein>
<accession>A0A150K143</accession>
<gene>
    <name evidence="1" type="ORF">B4098_0477</name>
</gene>
<sequence length="41" mass="4645">MEAFCSFATFTTPRSIFKRNGNPEFGLAGHHHSSIPVQNFY</sequence>
<comment type="caution">
    <text evidence="1">The sequence shown here is derived from an EMBL/GenBank/DDBJ whole genome shotgun (WGS) entry which is preliminary data.</text>
</comment>
<dbReference type="EMBL" id="LQYG01000042">
    <property type="protein sequence ID" value="KYC63071.1"/>
    <property type="molecule type" value="Genomic_DNA"/>
</dbReference>
<dbReference type="Proteomes" id="UP000075288">
    <property type="component" value="Unassembled WGS sequence"/>
</dbReference>
<name>A0A150K143_HEYCO</name>
<reference evidence="1 2" key="1">
    <citation type="submission" date="2016-01" db="EMBL/GenBank/DDBJ databases">
        <title>Genome Sequences of Twelve Sporeforming Bacillus Species Isolated from Foods.</title>
        <authorList>
            <person name="Berendsen E.M."/>
            <person name="Wells-Bennik M.H."/>
            <person name="Krawcyk A.O."/>
            <person name="De Jong A."/>
            <person name="Holsappel S."/>
            <person name="Eijlander R.T."/>
            <person name="Kuipers O.P."/>
        </authorList>
    </citation>
    <scope>NUCLEOTIDE SEQUENCE [LARGE SCALE GENOMIC DNA]</scope>
    <source>
        <strain evidence="1 2">B4098</strain>
    </source>
</reference>
<evidence type="ECO:0000313" key="1">
    <source>
        <dbReference type="EMBL" id="KYC63071.1"/>
    </source>
</evidence>
<dbReference type="AlphaFoldDB" id="A0A150K143"/>
<organism evidence="1 2">
    <name type="scientific">Heyndrickxia coagulans</name>
    <name type="common">Weizmannia coagulans</name>
    <dbReference type="NCBI Taxonomy" id="1398"/>
    <lineage>
        <taxon>Bacteria</taxon>
        <taxon>Bacillati</taxon>
        <taxon>Bacillota</taxon>
        <taxon>Bacilli</taxon>
        <taxon>Bacillales</taxon>
        <taxon>Bacillaceae</taxon>
        <taxon>Heyndrickxia</taxon>
    </lineage>
</organism>